<reference evidence="1 2" key="1">
    <citation type="submission" date="2024-04" db="EMBL/GenBank/DDBJ databases">
        <title>draft genome sequnece of Paenibacillus filicis.</title>
        <authorList>
            <person name="Kim D.-U."/>
        </authorList>
    </citation>
    <scope>NUCLEOTIDE SEQUENCE [LARGE SCALE GENOMIC DNA]</scope>
    <source>
        <strain evidence="1 2">KACC14197</strain>
    </source>
</reference>
<name>A0ABU9DII9_9BACL</name>
<dbReference type="Pfam" id="PF23982">
    <property type="entry name" value="XM1_gp53_minor_capsid"/>
    <property type="match status" value="1"/>
</dbReference>
<accession>A0ABU9DII9</accession>
<proteinExistence type="predicted"/>
<evidence type="ECO:0000313" key="2">
    <source>
        <dbReference type="Proteomes" id="UP001469365"/>
    </source>
</evidence>
<dbReference type="Proteomes" id="UP001469365">
    <property type="component" value="Unassembled WGS sequence"/>
</dbReference>
<dbReference type="InterPro" id="IPR056914">
    <property type="entry name" value="Gp53-like"/>
</dbReference>
<sequence length="171" mass="17798">MPGSVIGKELNLGYEGNVARSVDAIITNRFVKPSDATAIQFGDAVVLNSDNTYSRFGAGGTFAAFAGVAVREVKQALDYTSNQGEYRPGQPCDVIERGTVTVACNVGTPTAGGAVYLRVAVNAAIPNGVVGKFEAAADGTNTVQITSAQWKTGKLDANRVAELTLLTRNKA</sequence>
<protein>
    <submittedName>
        <fullName evidence="1">Uncharacterized protein</fullName>
    </submittedName>
</protein>
<organism evidence="1 2">
    <name type="scientific">Paenibacillus filicis</name>
    <dbReference type="NCBI Taxonomy" id="669464"/>
    <lineage>
        <taxon>Bacteria</taxon>
        <taxon>Bacillati</taxon>
        <taxon>Bacillota</taxon>
        <taxon>Bacilli</taxon>
        <taxon>Bacillales</taxon>
        <taxon>Paenibacillaceae</taxon>
        <taxon>Paenibacillus</taxon>
    </lineage>
</organism>
<keyword evidence="2" id="KW-1185">Reference proteome</keyword>
<evidence type="ECO:0000313" key="1">
    <source>
        <dbReference type="EMBL" id="MEK8128672.1"/>
    </source>
</evidence>
<gene>
    <name evidence="1" type="ORF">WMW72_12215</name>
</gene>
<dbReference type="RefSeq" id="WP_341415748.1">
    <property type="nucleotide sequence ID" value="NZ_JBBPCC010000006.1"/>
</dbReference>
<comment type="caution">
    <text evidence="1">The sequence shown here is derived from an EMBL/GenBank/DDBJ whole genome shotgun (WGS) entry which is preliminary data.</text>
</comment>
<dbReference type="EMBL" id="JBBPCC010000006">
    <property type="protein sequence ID" value="MEK8128672.1"/>
    <property type="molecule type" value="Genomic_DNA"/>
</dbReference>